<keyword evidence="12" id="KW-1185">Reference proteome</keyword>
<keyword evidence="3" id="KW-0858">Xylan degradation</keyword>
<dbReference type="SUPFAM" id="SSF53474">
    <property type="entry name" value="alpha/beta-Hydrolases"/>
    <property type="match status" value="1"/>
</dbReference>
<evidence type="ECO:0000256" key="9">
    <source>
        <dbReference type="ARBA" id="ARBA00034075"/>
    </source>
</evidence>
<dbReference type="Gene3D" id="3.40.50.1820">
    <property type="entry name" value="alpha/beta hydrolase"/>
    <property type="match status" value="1"/>
</dbReference>
<evidence type="ECO:0000256" key="3">
    <source>
        <dbReference type="ARBA" id="ARBA00022651"/>
    </source>
</evidence>
<evidence type="ECO:0000256" key="6">
    <source>
        <dbReference type="ARBA" id="ARBA00022801"/>
    </source>
</evidence>
<dbReference type="KEGG" id="trg:TRUGW13939_05908"/>
<dbReference type="OrthoDB" id="3039123at2759"/>
<sequence length="529" mass="57902">MLSTLLLYLSACLWLGFSSVTAAEDAFVTKCLGFGDRINLPHVTVNFASYIPGGTNLSLADSPPSCGESSQQVLTDTCRVAMAVTTSNRSQITLEAWFPRNYTGRFLSTGNGGISGCIQYYDLAYTASLGFATVGANNGHNGTSGEAFYKNPDVVEDFAWRSLYTGVDVGKKLTDQFYDEGFNRSYYLGCSTGGRQGWKMVQSFPDLFDGVLVGSPAFNFVNLISWSGHFYPLTGTSNASTFVTPAQWAAVGELVLDQCDGLDGAKDGIIEDPDFCFPKIDSLGCASNNTTTSTCLSDAQLHTVKSTYQPLRGVHGEALYPRMQPGVEAEEAYIMYGGQPFSYSTDWYRYVVYSNPEWDPLSLTSKDAEAALAQNPFDIETWNGDLEPFRKAGGKVLTYHGMADQIISSDISKTYYDRVSETMNLKSSQLDEFYRYFRISGMGHCGGGDGATAIGNQLTYLTSLDPQDNVLMALVQWVEKSIAPEFVRGSSVAANGSVEWSRKHCKYPEHNIYVGPGNYTDENAWKCVD</sequence>
<dbReference type="GO" id="GO:0045493">
    <property type="term" value="P:xylan catabolic process"/>
    <property type="evidence" value="ECO:0007669"/>
    <property type="project" value="UniProtKB-KW"/>
</dbReference>
<keyword evidence="7" id="KW-0106">Calcium</keyword>
<dbReference type="EC" id="3.1.1.-" evidence="10"/>
<dbReference type="EMBL" id="CP055900">
    <property type="protein sequence ID" value="QKX58781.1"/>
    <property type="molecule type" value="Genomic_DNA"/>
</dbReference>
<keyword evidence="2" id="KW-0719">Serine esterase</keyword>
<comment type="similarity">
    <text evidence="1 10">Belongs to the tannase family.</text>
</comment>
<dbReference type="Pfam" id="PF07519">
    <property type="entry name" value="Tannase"/>
    <property type="match status" value="1"/>
</dbReference>
<dbReference type="InterPro" id="IPR011118">
    <property type="entry name" value="Tannase/feruloyl_esterase"/>
</dbReference>
<evidence type="ECO:0000256" key="5">
    <source>
        <dbReference type="ARBA" id="ARBA00022729"/>
    </source>
</evidence>
<evidence type="ECO:0000256" key="8">
    <source>
        <dbReference type="ARBA" id="ARBA00023157"/>
    </source>
</evidence>
<dbReference type="RefSeq" id="XP_035344959.1">
    <property type="nucleotide sequence ID" value="XM_035489066.1"/>
</dbReference>
<dbReference type="GeneID" id="55993405"/>
<dbReference type="InterPro" id="IPR029058">
    <property type="entry name" value="AB_hydrolase_fold"/>
</dbReference>
<name>A0A7H8QZD8_TALRU</name>
<evidence type="ECO:0000256" key="10">
    <source>
        <dbReference type="RuleBase" id="RU361238"/>
    </source>
</evidence>
<gene>
    <name evidence="11" type="ORF">TRUGW13939_05908</name>
</gene>
<organism evidence="11 12">
    <name type="scientific">Talaromyces rugulosus</name>
    <name type="common">Penicillium rugulosum</name>
    <dbReference type="NCBI Taxonomy" id="121627"/>
    <lineage>
        <taxon>Eukaryota</taxon>
        <taxon>Fungi</taxon>
        <taxon>Dikarya</taxon>
        <taxon>Ascomycota</taxon>
        <taxon>Pezizomycotina</taxon>
        <taxon>Eurotiomycetes</taxon>
        <taxon>Eurotiomycetidae</taxon>
        <taxon>Eurotiales</taxon>
        <taxon>Trichocomaceae</taxon>
        <taxon>Talaromyces</taxon>
        <taxon>Talaromyces sect. Islandici</taxon>
    </lineage>
</organism>
<keyword evidence="5 10" id="KW-0732">Signal</keyword>
<evidence type="ECO:0000256" key="2">
    <source>
        <dbReference type="ARBA" id="ARBA00022487"/>
    </source>
</evidence>
<keyword evidence="4" id="KW-0479">Metal-binding</keyword>
<evidence type="ECO:0000256" key="4">
    <source>
        <dbReference type="ARBA" id="ARBA00022723"/>
    </source>
</evidence>
<keyword evidence="6 10" id="KW-0378">Hydrolase</keyword>
<reference evidence="12" key="1">
    <citation type="submission" date="2020-06" db="EMBL/GenBank/DDBJ databases">
        <title>A chromosome-scale genome assembly of Talaromyces rugulosus W13939.</title>
        <authorList>
            <person name="Wang B."/>
            <person name="Guo L."/>
            <person name="Ye K."/>
            <person name="Wang L."/>
        </authorList>
    </citation>
    <scope>NUCLEOTIDE SEQUENCE [LARGE SCALE GENOMIC DNA]</scope>
    <source>
        <strain evidence="12">W13939</strain>
    </source>
</reference>
<dbReference type="PANTHER" id="PTHR33938:SF15">
    <property type="entry name" value="FERULOYL ESTERASE B-RELATED"/>
    <property type="match status" value="1"/>
</dbReference>
<keyword evidence="8" id="KW-1015">Disulfide bond</keyword>
<keyword evidence="3" id="KW-0119">Carbohydrate metabolism</keyword>
<keyword evidence="3" id="KW-0624">Polysaccharide degradation</keyword>
<protein>
    <recommendedName>
        <fullName evidence="10">Carboxylic ester hydrolase</fullName>
        <ecNumber evidence="10">3.1.1.-</ecNumber>
    </recommendedName>
</protein>
<dbReference type="PANTHER" id="PTHR33938">
    <property type="entry name" value="FERULOYL ESTERASE B-RELATED"/>
    <property type="match status" value="1"/>
</dbReference>
<evidence type="ECO:0000313" key="11">
    <source>
        <dbReference type="EMBL" id="QKX58781.1"/>
    </source>
</evidence>
<dbReference type="AlphaFoldDB" id="A0A7H8QZD8"/>
<comment type="catalytic activity">
    <reaction evidence="9">
        <text>feruloyl-polysaccharide + H2O = ferulate + polysaccharide.</text>
        <dbReference type="EC" id="3.1.1.73"/>
    </reaction>
</comment>
<feature type="chain" id="PRO_5029035088" description="Carboxylic ester hydrolase" evidence="10">
    <location>
        <begin position="23"/>
        <end position="529"/>
    </location>
</feature>
<evidence type="ECO:0000256" key="7">
    <source>
        <dbReference type="ARBA" id="ARBA00022837"/>
    </source>
</evidence>
<dbReference type="Proteomes" id="UP000509510">
    <property type="component" value="Chromosome III"/>
</dbReference>
<feature type="signal peptide" evidence="10">
    <location>
        <begin position="1"/>
        <end position="22"/>
    </location>
</feature>
<evidence type="ECO:0000313" key="12">
    <source>
        <dbReference type="Proteomes" id="UP000509510"/>
    </source>
</evidence>
<proteinExistence type="inferred from homology"/>
<dbReference type="GO" id="GO:0030600">
    <property type="term" value="F:feruloyl esterase activity"/>
    <property type="evidence" value="ECO:0007669"/>
    <property type="project" value="UniProtKB-EC"/>
</dbReference>
<dbReference type="GO" id="GO:0046872">
    <property type="term" value="F:metal ion binding"/>
    <property type="evidence" value="ECO:0007669"/>
    <property type="project" value="UniProtKB-KW"/>
</dbReference>
<evidence type="ECO:0000256" key="1">
    <source>
        <dbReference type="ARBA" id="ARBA00006249"/>
    </source>
</evidence>
<accession>A0A7H8QZD8</accession>